<keyword evidence="1" id="KW-1133">Transmembrane helix</keyword>
<feature type="transmembrane region" description="Helical" evidence="1">
    <location>
        <begin position="99"/>
        <end position="117"/>
    </location>
</feature>
<protein>
    <submittedName>
        <fullName evidence="2">Uncharacterized protein</fullName>
    </submittedName>
</protein>
<name>A0A7S0C6S6_9STRA</name>
<organism evidence="2">
    <name type="scientific">Proboscia inermis</name>
    <dbReference type="NCBI Taxonomy" id="420281"/>
    <lineage>
        <taxon>Eukaryota</taxon>
        <taxon>Sar</taxon>
        <taxon>Stramenopiles</taxon>
        <taxon>Ochrophyta</taxon>
        <taxon>Bacillariophyta</taxon>
        <taxon>Coscinodiscophyceae</taxon>
        <taxon>Rhizosoleniophycidae</taxon>
        <taxon>Rhizosoleniales</taxon>
        <taxon>Rhizosoleniaceae</taxon>
        <taxon>Proboscia</taxon>
    </lineage>
</organism>
<dbReference type="AlphaFoldDB" id="A0A7S0C6S6"/>
<accession>A0A7S0C6S6</accession>
<feature type="transmembrane region" description="Helical" evidence="1">
    <location>
        <begin position="207"/>
        <end position="224"/>
    </location>
</feature>
<gene>
    <name evidence="2" type="ORF">PINE0816_LOCUS10759</name>
</gene>
<reference evidence="2" key="1">
    <citation type="submission" date="2021-01" db="EMBL/GenBank/DDBJ databases">
        <authorList>
            <person name="Corre E."/>
            <person name="Pelletier E."/>
            <person name="Niang G."/>
            <person name="Scheremetjew M."/>
            <person name="Finn R."/>
            <person name="Kale V."/>
            <person name="Holt S."/>
            <person name="Cochrane G."/>
            <person name="Meng A."/>
            <person name="Brown T."/>
            <person name="Cohen L."/>
        </authorList>
    </citation>
    <scope>NUCLEOTIDE SEQUENCE</scope>
    <source>
        <strain evidence="2">CCAP1064/1</strain>
    </source>
</reference>
<feature type="transmembrane region" description="Helical" evidence="1">
    <location>
        <begin position="52"/>
        <end position="79"/>
    </location>
</feature>
<proteinExistence type="predicted"/>
<evidence type="ECO:0000256" key="1">
    <source>
        <dbReference type="SAM" id="Phobius"/>
    </source>
</evidence>
<dbReference type="EMBL" id="HBEL01022960">
    <property type="protein sequence ID" value="CAD8414625.1"/>
    <property type="molecule type" value="Transcribed_RNA"/>
</dbReference>
<keyword evidence="1" id="KW-0472">Membrane</keyword>
<evidence type="ECO:0000313" key="2">
    <source>
        <dbReference type="EMBL" id="CAD8414625.1"/>
    </source>
</evidence>
<sequence length="333" mass="37851">MSYASEKNNNVAFGNFYRHVMGPRASTQSRMNLLFQGAFSDLSSRYTAMGNIFFLTCFYSIIFPFGFFYASAVFVVQYWTDKFCLLRNWTMTPRVGTQTTAFSQIFFGITLMIYALMSSYYISSIPYDNACEANNLVNEEYLEAKTATVSIGGIFSQVPISIPDNSKTYYFCDEDMKTFNPLAFLTEPSTQRDREWMNSDQEKITSIYDWVAASLIVICIIMVFNRTIITPILRFFWASYKPVGRANSTTFSEAIEVNGYIPQARIYRRPFPLLLCDISNVSPGLLGWTDPFRGNDHHNVINDIPGLLNKTSDDGSPLFSIVKEWPPIAGKSS</sequence>
<keyword evidence="1" id="KW-0812">Transmembrane</keyword>